<evidence type="ECO:0000259" key="2">
    <source>
        <dbReference type="Pfam" id="PF01464"/>
    </source>
</evidence>
<gene>
    <name evidence="3" type="primary">lt</name>
</gene>
<organism evidence="3">
    <name type="scientific">Campylobacter fetus subsp. fetus</name>
    <dbReference type="NCBI Taxonomy" id="32019"/>
    <lineage>
        <taxon>Bacteria</taxon>
        <taxon>Pseudomonadati</taxon>
        <taxon>Campylobacterota</taxon>
        <taxon>Epsilonproteobacteria</taxon>
        <taxon>Campylobacterales</taxon>
        <taxon>Campylobacteraceae</taxon>
        <taxon>Campylobacter</taxon>
    </lineage>
</organism>
<proteinExistence type="predicted"/>
<feature type="signal peptide" evidence="1">
    <location>
        <begin position="1"/>
        <end position="28"/>
    </location>
</feature>
<dbReference type="SUPFAM" id="SSF53955">
    <property type="entry name" value="Lysozyme-like"/>
    <property type="match status" value="1"/>
</dbReference>
<reference evidence="3" key="1">
    <citation type="submission" date="2009-11" db="EMBL/GenBank/DDBJ databases">
        <authorList>
            <person name="Abril C.C.E."/>
        </authorList>
    </citation>
    <scope>NUCLEOTIDE SEQUENCE</scope>
    <source>
        <strain evidence="3">IMD 523</strain>
    </source>
</reference>
<accession>D8L9Y5</accession>
<keyword evidence="1" id="KW-0732">Signal</keyword>
<evidence type="ECO:0000256" key="1">
    <source>
        <dbReference type="SAM" id="SignalP"/>
    </source>
</evidence>
<dbReference type="CAZy" id="GH23">
    <property type="family name" value="Glycoside Hydrolase Family 23"/>
</dbReference>
<dbReference type="InterPro" id="IPR008258">
    <property type="entry name" value="Transglycosylase_SLT_dom_1"/>
</dbReference>
<feature type="chain" id="PRO_5009952909" evidence="1">
    <location>
        <begin position="29"/>
        <end position="165"/>
    </location>
</feature>
<dbReference type="AlphaFoldDB" id="D8L9Y5"/>
<dbReference type="CDD" id="cd13400">
    <property type="entry name" value="LT_IagB-like"/>
    <property type="match status" value="1"/>
</dbReference>
<dbReference type="Pfam" id="PF01464">
    <property type="entry name" value="SLT"/>
    <property type="match status" value="1"/>
</dbReference>
<name>D8L9Y5_CAMFE</name>
<dbReference type="Gene3D" id="1.10.530.10">
    <property type="match status" value="1"/>
</dbReference>
<dbReference type="InterPro" id="IPR023346">
    <property type="entry name" value="Lysozyme-like_dom_sf"/>
</dbReference>
<dbReference type="EMBL" id="FN594949">
    <property type="protein sequence ID" value="CBH51819.1"/>
    <property type="molecule type" value="Genomic_DNA"/>
</dbReference>
<evidence type="ECO:0000313" key="3">
    <source>
        <dbReference type="EMBL" id="CBH51819.1"/>
    </source>
</evidence>
<feature type="domain" description="Transglycosylase SLT" evidence="2">
    <location>
        <begin position="46"/>
        <end position="139"/>
    </location>
</feature>
<protein>
    <submittedName>
        <fullName evidence="3">Lytic tranglycosylase</fullName>
    </submittedName>
</protein>
<sequence>MKILKQFKIINNYKKLFIIMLFSCSTLSAVNLPNINETKFNWLFYKFGKEFNIPPILLWAIAKTESNFVIKAKNINKNGSSDYGLMQINSIHEPTLKAKNLSLDDLYRPDINIQMGAMILRNCLNKHGWDYKALNCYNGKINNNPYSHKVFANLNKFKKAKGVIK</sequence>
<reference evidence="3" key="2">
    <citation type="journal article" date="2010" name="Antimicrob. Agents Chemother.">
        <title>Two novel antibiotic resistance genes, tet(44) and ant(6)-Ib, are located within a transferable pathogenicity island in Campylobacter fetus subsp. fetus.</title>
        <authorList>
            <person name="Abril C.E."/>
            <person name="Brodard I."/>
            <person name="Perreten V."/>
        </authorList>
    </citation>
    <scope>NUCLEOTIDE SEQUENCE</scope>
    <source>
        <strain evidence="3">IMD 523</strain>
    </source>
</reference>